<dbReference type="Proteomes" id="UP000602050">
    <property type="component" value="Unassembled WGS sequence"/>
</dbReference>
<dbReference type="RefSeq" id="WP_188392747.1">
    <property type="nucleotide sequence ID" value="NZ_BMEV01000053.1"/>
</dbReference>
<dbReference type="SUPFAM" id="SSF53335">
    <property type="entry name" value="S-adenosyl-L-methionine-dependent methyltransferases"/>
    <property type="match status" value="1"/>
</dbReference>
<evidence type="ECO:0000313" key="2">
    <source>
        <dbReference type="EMBL" id="GFZ83412.1"/>
    </source>
</evidence>
<accession>A0A8J2XGE5</accession>
<dbReference type="GO" id="GO:0032259">
    <property type="term" value="P:methylation"/>
    <property type="evidence" value="ECO:0007669"/>
    <property type="project" value="UniProtKB-KW"/>
</dbReference>
<evidence type="ECO:0000313" key="3">
    <source>
        <dbReference type="Proteomes" id="UP000602050"/>
    </source>
</evidence>
<reference evidence="2" key="2">
    <citation type="submission" date="2020-09" db="EMBL/GenBank/DDBJ databases">
        <authorList>
            <person name="Sun Q."/>
            <person name="Zhou Y."/>
        </authorList>
    </citation>
    <scope>NUCLEOTIDE SEQUENCE</scope>
    <source>
        <strain evidence="2">CGMCC 1.12360</strain>
    </source>
</reference>
<protein>
    <submittedName>
        <fullName evidence="2">Methyltransferase</fullName>
    </submittedName>
</protein>
<dbReference type="Gene3D" id="3.40.50.150">
    <property type="entry name" value="Vaccinia Virus protein VP39"/>
    <property type="match status" value="1"/>
</dbReference>
<feature type="domain" description="Methyltransferase" evidence="1">
    <location>
        <begin position="39"/>
        <end position="121"/>
    </location>
</feature>
<dbReference type="AlphaFoldDB" id="A0A8J2XGE5"/>
<reference evidence="2" key="1">
    <citation type="journal article" date="2014" name="Int. J. Syst. Evol. Microbiol.">
        <title>Complete genome sequence of Corynebacterium casei LMG S-19264T (=DSM 44701T), isolated from a smear-ripened cheese.</title>
        <authorList>
            <consortium name="US DOE Joint Genome Institute (JGI-PGF)"/>
            <person name="Walter F."/>
            <person name="Albersmeier A."/>
            <person name="Kalinowski J."/>
            <person name="Ruckert C."/>
        </authorList>
    </citation>
    <scope>NUCLEOTIDE SEQUENCE</scope>
    <source>
        <strain evidence="2">CGMCC 1.12360</strain>
    </source>
</reference>
<dbReference type="GO" id="GO:0008168">
    <property type="term" value="F:methyltransferase activity"/>
    <property type="evidence" value="ECO:0007669"/>
    <property type="project" value="UniProtKB-KW"/>
</dbReference>
<evidence type="ECO:0000259" key="1">
    <source>
        <dbReference type="Pfam" id="PF13679"/>
    </source>
</evidence>
<keyword evidence="2" id="KW-0489">Methyltransferase</keyword>
<organism evidence="2 3">
    <name type="scientific">Compostibacillus humi</name>
    <dbReference type="NCBI Taxonomy" id="1245525"/>
    <lineage>
        <taxon>Bacteria</taxon>
        <taxon>Bacillati</taxon>
        <taxon>Bacillota</taxon>
        <taxon>Bacilli</taxon>
        <taxon>Bacillales</taxon>
        <taxon>Bacillaceae</taxon>
        <taxon>Compostibacillus</taxon>
    </lineage>
</organism>
<keyword evidence="3" id="KW-1185">Reference proteome</keyword>
<name>A0A8J2XGE5_9BACI</name>
<dbReference type="EMBL" id="BMEV01000053">
    <property type="protein sequence ID" value="GFZ83412.1"/>
    <property type="molecule type" value="Genomic_DNA"/>
</dbReference>
<keyword evidence="2" id="KW-0808">Transferase</keyword>
<sequence length="202" mass="24278">MKEYYYDKLFNINTKASGNNKGENISHYHPYEPTPYIVLEELLKHYEINKEDTIVDFGCGFGRLVFFLHYHSQATVKGIEVNKRLYDMAILNRKNYRKKIGKSIDNMHFYNGKAEEYSIKPEENRFYFFHPFSGHIFRKVINNILNSAEKKPRPLEIILYYGHEDYIDFLERSGMFVRKREINIPYLSSQNSYEKIIIYRLQ</sequence>
<dbReference type="InterPro" id="IPR029063">
    <property type="entry name" value="SAM-dependent_MTases_sf"/>
</dbReference>
<comment type="caution">
    <text evidence="2">The sequence shown here is derived from an EMBL/GenBank/DDBJ whole genome shotgun (WGS) entry which is preliminary data.</text>
</comment>
<gene>
    <name evidence="2" type="ORF">GCM10010978_24940</name>
</gene>
<proteinExistence type="predicted"/>
<dbReference type="Pfam" id="PF13679">
    <property type="entry name" value="Methyltransf_32"/>
    <property type="match status" value="1"/>
</dbReference>
<dbReference type="CDD" id="cd02440">
    <property type="entry name" value="AdoMet_MTases"/>
    <property type="match status" value="1"/>
</dbReference>
<dbReference type="InterPro" id="IPR025714">
    <property type="entry name" value="Methyltranfer_dom"/>
</dbReference>